<keyword evidence="3" id="KW-1185">Reference proteome</keyword>
<keyword evidence="2" id="KW-0695">RNA-directed DNA polymerase</keyword>
<dbReference type="GO" id="GO:0003964">
    <property type="term" value="F:RNA-directed DNA polymerase activity"/>
    <property type="evidence" value="ECO:0007669"/>
    <property type="project" value="UniProtKB-KW"/>
</dbReference>
<dbReference type="Proteomes" id="UP001151760">
    <property type="component" value="Unassembled WGS sequence"/>
</dbReference>
<keyword evidence="2" id="KW-0548">Nucleotidyltransferase</keyword>
<proteinExistence type="predicted"/>
<dbReference type="InterPro" id="IPR041588">
    <property type="entry name" value="Integrase_H2C2"/>
</dbReference>
<dbReference type="Gene3D" id="1.10.340.70">
    <property type="match status" value="1"/>
</dbReference>
<evidence type="ECO:0000313" key="2">
    <source>
        <dbReference type="EMBL" id="GJT75834.1"/>
    </source>
</evidence>
<protein>
    <submittedName>
        <fullName evidence="2">Reverse transcriptase domain-containing protein</fullName>
    </submittedName>
</protein>
<evidence type="ECO:0000313" key="3">
    <source>
        <dbReference type="Proteomes" id="UP001151760"/>
    </source>
</evidence>
<reference evidence="2" key="2">
    <citation type="submission" date="2022-01" db="EMBL/GenBank/DDBJ databases">
        <authorList>
            <person name="Yamashiro T."/>
            <person name="Shiraishi A."/>
            <person name="Satake H."/>
            <person name="Nakayama K."/>
        </authorList>
    </citation>
    <scope>NUCLEOTIDE SEQUENCE</scope>
</reference>
<feature type="domain" description="Integrase zinc-binding" evidence="1">
    <location>
        <begin position="521"/>
        <end position="576"/>
    </location>
</feature>
<dbReference type="InterPro" id="IPR052160">
    <property type="entry name" value="Gypsy_RT_Integrase-like"/>
</dbReference>
<keyword evidence="2" id="KW-0808">Transferase</keyword>
<comment type="caution">
    <text evidence="2">The sequence shown here is derived from an EMBL/GenBank/DDBJ whole genome shotgun (WGS) entry which is preliminary data.</text>
</comment>
<reference evidence="2" key="1">
    <citation type="journal article" date="2022" name="Int. J. Mol. Sci.">
        <title>Draft Genome of Tanacetum Coccineum: Genomic Comparison of Closely Related Tanacetum-Family Plants.</title>
        <authorList>
            <person name="Yamashiro T."/>
            <person name="Shiraishi A."/>
            <person name="Nakayama K."/>
            <person name="Satake H."/>
        </authorList>
    </citation>
    <scope>NUCLEOTIDE SEQUENCE</scope>
</reference>
<gene>
    <name evidence="2" type="ORF">Tco_1042559</name>
</gene>
<dbReference type="Pfam" id="PF17921">
    <property type="entry name" value="Integrase_H2C2"/>
    <property type="match status" value="1"/>
</dbReference>
<name>A0ABQ5GK71_9ASTR</name>
<organism evidence="2 3">
    <name type="scientific">Tanacetum coccineum</name>
    <dbReference type="NCBI Taxonomy" id="301880"/>
    <lineage>
        <taxon>Eukaryota</taxon>
        <taxon>Viridiplantae</taxon>
        <taxon>Streptophyta</taxon>
        <taxon>Embryophyta</taxon>
        <taxon>Tracheophyta</taxon>
        <taxon>Spermatophyta</taxon>
        <taxon>Magnoliopsida</taxon>
        <taxon>eudicotyledons</taxon>
        <taxon>Gunneridae</taxon>
        <taxon>Pentapetalae</taxon>
        <taxon>asterids</taxon>
        <taxon>campanulids</taxon>
        <taxon>Asterales</taxon>
        <taxon>Asteraceae</taxon>
        <taxon>Asteroideae</taxon>
        <taxon>Anthemideae</taxon>
        <taxon>Anthemidinae</taxon>
        <taxon>Tanacetum</taxon>
    </lineage>
</organism>
<dbReference type="PANTHER" id="PTHR47266">
    <property type="entry name" value="ENDONUCLEASE-RELATED"/>
    <property type="match status" value="1"/>
</dbReference>
<evidence type="ECO:0000259" key="1">
    <source>
        <dbReference type="Pfam" id="PF17921"/>
    </source>
</evidence>
<dbReference type="EMBL" id="BQNB010018568">
    <property type="protein sequence ID" value="GJT75834.1"/>
    <property type="molecule type" value="Genomic_DNA"/>
</dbReference>
<accession>A0ABQ5GK71</accession>
<sequence length="637" mass="72377">MEGPKLFQLLLFKAYAFSISLSRDAAGIWLKKNPRSFKLGTISCYPNSSISSFHPSKTTNLLRNEITRFRRVIESSRWEKLFGTKCLANVLKIIEKQVQTRRTKLLLLAPAPLHCQRVELVVLLGCWSDAHSTKLSATLANVYRDKVLSVRTLPLRYTSYLTPREDLKGIILEAVVAYPRTPIPTSSLVKPIPEGLDENGLALAISVLAFNSNAIFSLGKSFHFLIFLHLHDTRTCGLDQFLNQWGELQKTSPFKLVTSRALIAVHKGELTLRIGKVESHHLQFWHQTSDTRSKINHMTANKIDVIDMACENSLKEVLGFIGYNREGTILILEAILNSEPPLPLQSRNKSNLSPDVRTELLGKIRSRKGAKVPQASSRLETFLTFRDQPEGGMTVVRNEENELIQLVGYRMAGMHLTIEPRTSQPFHLSGWKNPYENVNDPKEINESFPLETLNMVTFRGDSRTPWFADFANYHAGNFVVKGMSTQQKNKFFKDVKHYFWDDPFLFKICADQVIRRCVHGNEALEILSACHNGPTGGHHGANLTAKKIFDSGFFWPTIYKDAHEFVKNCDSCQRQGKKLHNVMRMPQNSIQFEKSLTVGLRLYGPFPSSRIVGNRVYSRGRFDYLSKWVEAKALPIQ</sequence>